<evidence type="ECO:0000259" key="9">
    <source>
        <dbReference type="Pfam" id="PF01618"/>
    </source>
</evidence>
<keyword evidence="5 7" id="KW-0472">Membrane</keyword>
<evidence type="ECO:0000256" key="4">
    <source>
        <dbReference type="ARBA" id="ARBA00022989"/>
    </source>
</evidence>
<evidence type="ECO:0000313" key="11">
    <source>
        <dbReference type="Proteomes" id="UP001195903"/>
    </source>
</evidence>
<dbReference type="InterPro" id="IPR050790">
    <property type="entry name" value="ExbB/TolQ_transport"/>
</dbReference>
<sequence length="453" mass="48245">MKKLITTAVVAASLSLTAGMVSAADAPAPKSIDQLLQQVKTERAAEGKVNAKREAEFQAERGDKAALLQREKAALAAERQRGVDLNAAFLANEGKIAQLEEELKTAQGDLGEMFGVVKGEAGDFAGKLVGSNISAQYPKRDAFIADLGARKQLPKIEELEKFWQEQLFEMAESGKVVKFEAAVTDIDGNVVNTTVSRIGAFNLTADGKYVVYNSELGLIQQLSAQPDSYQVSTVASWEKATGGAEALYIDPARGTLLNIFTQKASFQDRLEAGGIIGYIIIALLALGLLIGLERLLTLFVIGTKVKAQAKNVANPGNNALGRILKVYQENKDADVETLELKLDEAILKETPAIETRISIIKVLAAIAPMMGLLGTVTGMIATFQSIQLFGTGDPKLMAGGISMALVTTVQGLVAALPLMLVHAVVVARSKSIVQTLEEQSAGIIAEHAEKRAN</sequence>
<evidence type="ECO:0000256" key="6">
    <source>
        <dbReference type="RuleBase" id="RU004057"/>
    </source>
</evidence>
<keyword evidence="3 7" id="KW-0812">Transmembrane</keyword>
<evidence type="ECO:0000256" key="1">
    <source>
        <dbReference type="ARBA" id="ARBA00004651"/>
    </source>
</evidence>
<keyword evidence="2" id="KW-1003">Cell membrane</keyword>
<evidence type="ECO:0000256" key="3">
    <source>
        <dbReference type="ARBA" id="ARBA00022692"/>
    </source>
</evidence>
<feature type="chain" id="PRO_5046660590" evidence="8">
    <location>
        <begin position="24"/>
        <end position="453"/>
    </location>
</feature>
<dbReference type="PANTHER" id="PTHR30625">
    <property type="entry name" value="PROTEIN TOLQ"/>
    <property type="match status" value="1"/>
</dbReference>
<comment type="similarity">
    <text evidence="6">Belongs to the exbB/tolQ family.</text>
</comment>
<feature type="transmembrane region" description="Helical" evidence="7">
    <location>
        <begin position="275"/>
        <end position="301"/>
    </location>
</feature>
<dbReference type="EMBL" id="JAHEPS010000001">
    <property type="protein sequence ID" value="MBT1443172.1"/>
    <property type="molecule type" value="Genomic_DNA"/>
</dbReference>
<proteinExistence type="inferred from homology"/>
<dbReference type="InterPro" id="IPR017270">
    <property type="entry name" value="MotA/TolQ/ExbB-rel"/>
</dbReference>
<evidence type="ECO:0000256" key="5">
    <source>
        <dbReference type="ARBA" id="ARBA00023136"/>
    </source>
</evidence>
<keyword evidence="4 7" id="KW-1133">Transmembrane helix</keyword>
<protein>
    <submittedName>
        <fullName evidence="10">MotA/TolQ/ExbB proton channel family protein</fullName>
    </submittedName>
</protein>
<comment type="caution">
    <text evidence="10">The sequence shown here is derived from an EMBL/GenBank/DDBJ whole genome shotgun (WGS) entry which is preliminary data.</text>
</comment>
<organism evidence="10 11">
    <name type="scientific">Shewanella jiangmenensis</name>
    <dbReference type="NCBI Taxonomy" id="2837387"/>
    <lineage>
        <taxon>Bacteria</taxon>
        <taxon>Pseudomonadati</taxon>
        <taxon>Pseudomonadota</taxon>
        <taxon>Gammaproteobacteria</taxon>
        <taxon>Alteromonadales</taxon>
        <taxon>Shewanellaceae</taxon>
        <taxon>Shewanella</taxon>
    </lineage>
</organism>
<keyword evidence="11" id="KW-1185">Reference proteome</keyword>
<dbReference type="PANTHER" id="PTHR30625:SF11">
    <property type="entry name" value="MOTA_TOLQ_EXBB PROTON CHANNEL DOMAIN-CONTAINING PROTEIN"/>
    <property type="match status" value="1"/>
</dbReference>
<dbReference type="RefSeq" id="WP_214505370.1">
    <property type="nucleotide sequence ID" value="NZ_JAHEPS010000001.1"/>
</dbReference>
<evidence type="ECO:0000256" key="7">
    <source>
        <dbReference type="SAM" id="Phobius"/>
    </source>
</evidence>
<feature type="domain" description="MotA/TolQ/ExbB proton channel" evidence="9">
    <location>
        <begin position="320"/>
        <end position="437"/>
    </location>
</feature>
<dbReference type="Pfam" id="PF01618">
    <property type="entry name" value="MotA_ExbB"/>
    <property type="match status" value="1"/>
</dbReference>
<evidence type="ECO:0000256" key="8">
    <source>
        <dbReference type="SAM" id="SignalP"/>
    </source>
</evidence>
<accession>A0ABS5UYI4</accession>
<dbReference type="Proteomes" id="UP001195903">
    <property type="component" value="Unassembled WGS sequence"/>
</dbReference>
<evidence type="ECO:0000256" key="2">
    <source>
        <dbReference type="ARBA" id="ARBA00022475"/>
    </source>
</evidence>
<keyword evidence="6" id="KW-0653">Protein transport</keyword>
<feature type="transmembrane region" description="Helical" evidence="7">
    <location>
        <begin position="403"/>
        <end position="427"/>
    </location>
</feature>
<evidence type="ECO:0000313" key="10">
    <source>
        <dbReference type="EMBL" id="MBT1443172.1"/>
    </source>
</evidence>
<dbReference type="InterPro" id="IPR002898">
    <property type="entry name" value="MotA_ExbB_proton_chnl"/>
</dbReference>
<name>A0ABS5UYI4_9GAMM</name>
<keyword evidence="6" id="KW-0813">Transport</keyword>
<feature type="signal peptide" evidence="8">
    <location>
        <begin position="1"/>
        <end position="23"/>
    </location>
</feature>
<keyword evidence="8" id="KW-0732">Signal</keyword>
<dbReference type="PIRSF" id="PIRSF037714">
    <property type="entry name" value="TolR"/>
    <property type="match status" value="1"/>
</dbReference>
<gene>
    <name evidence="10" type="ORF">KJI95_01330</name>
</gene>
<comment type="subcellular location">
    <subcellularLocation>
        <location evidence="1">Cell membrane</location>
        <topology evidence="1">Multi-pass membrane protein</topology>
    </subcellularLocation>
    <subcellularLocation>
        <location evidence="6">Membrane</location>
        <topology evidence="6">Multi-pass membrane protein</topology>
    </subcellularLocation>
</comment>
<reference evidence="10 11" key="1">
    <citation type="submission" date="2021-05" db="EMBL/GenBank/DDBJ databases">
        <title>Shewanella sp. JM162201.</title>
        <authorList>
            <person name="Xu S."/>
            <person name="Li A."/>
        </authorList>
    </citation>
    <scope>NUCLEOTIDE SEQUENCE [LARGE SCALE GENOMIC DNA]</scope>
    <source>
        <strain evidence="10 11">JM162201</strain>
    </source>
</reference>
<feature type="transmembrane region" description="Helical" evidence="7">
    <location>
        <begin position="362"/>
        <end position="383"/>
    </location>
</feature>